<comment type="caution">
    <text evidence="2">The sequence shown here is derived from an EMBL/GenBank/DDBJ whole genome shotgun (WGS) entry which is preliminary data.</text>
</comment>
<reference evidence="2 3" key="1">
    <citation type="journal article" date="2020" name="Nature">
        <title>Six reference-quality genomes reveal evolution of bat adaptations.</title>
        <authorList>
            <person name="Jebb D."/>
            <person name="Huang Z."/>
            <person name="Pippel M."/>
            <person name="Hughes G.M."/>
            <person name="Lavrichenko K."/>
            <person name="Devanna P."/>
            <person name="Winkler S."/>
            <person name="Jermiin L.S."/>
            <person name="Skirmuntt E.C."/>
            <person name="Katzourakis A."/>
            <person name="Burkitt-Gray L."/>
            <person name="Ray D.A."/>
            <person name="Sullivan K.A.M."/>
            <person name="Roscito J.G."/>
            <person name="Kirilenko B.M."/>
            <person name="Davalos L.M."/>
            <person name="Corthals A.P."/>
            <person name="Power M.L."/>
            <person name="Jones G."/>
            <person name="Ransome R.D."/>
            <person name="Dechmann D.K.N."/>
            <person name="Locatelli A.G."/>
            <person name="Puechmaille S.J."/>
            <person name="Fedrigo O."/>
            <person name="Jarvis E.D."/>
            <person name="Hiller M."/>
            <person name="Vernes S.C."/>
            <person name="Myers E.W."/>
            <person name="Teeling E.C."/>
        </authorList>
    </citation>
    <scope>NUCLEOTIDE SEQUENCE [LARGE SCALE GENOMIC DNA]</scope>
    <source>
        <strain evidence="2">MMyoMyo1</strain>
        <tissue evidence="2">Flight muscle</tissue>
    </source>
</reference>
<proteinExistence type="predicted"/>
<name>A0A7J7Y2C3_MYOMY</name>
<evidence type="ECO:0000313" key="2">
    <source>
        <dbReference type="EMBL" id="KAF6355700.1"/>
    </source>
</evidence>
<evidence type="ECO:0000313" key="3">
    <source>
        <dbReference type="Proteomes" id="UP000527355"/>
    </source>
</evidence>
<dbReference type="AlphaFoldDB" id="A0A7J7Y2C3"/>
<dbReference type="VEuPathDB" id="HostDB:GeneID_118655798"/>
<feature type="compositionally biased region" description="Polar residues" evidence="1">
    <location>
        <begin position="1"/>
        <end position="13"/>
    </location>
</feature>
<evidence type="ECO:0000256" key="1">
    <source>
        <dbReference type="SAM" id="MobiDB-lite"/>
    </source>
</evidence>
<accession>A0A7J7Y2C3</accession>
<dbReference type="EMBL" id="JABWUV010000005">
    <property type="protein sequence ID" value="KAF6355700.1"/>
    <property type="molecule type" value="Genomic_DNA"/>
</dbReference>
<feature type="compositionally biased region" description="Basic and acidic residues" evidence="1">
    <location>
        <begin position="14"/>
        <end position="24"/>
    </location>
</feature>
<sequence>MQRNTSDLLSRNKSASEETLHSCNEEEDPLRGMEPYLVRRLSCRNVQLPPLAFRQLEQADLKSESENLQRPTSLPLKILPLIAITSADSSGQSLRKLCPCYSEARLPLNATQKELREQGHSITPFNKQQQREPVDLIWW</sequence>
<dbReference type="Proteomes" id="UP000527355">
    <property type="component" value="Unassembled WGS sequence"/>
</dbReference>
<gene>
    <name evidence="2" type="ORF">mMyoMyo1_014929</name>
</gene>
<protein>
    <submittedName>
        <fullName evidence="2">Uncharacterized protein</fullName>
    </submittedName>
</protein>
<organism evidence="2 3">
    <name type="scientific">Myotis myotis</name>
    <name type="common">Greater mouse-eared bat</name>
    <name type="synonym">Vespertilio myotis</name>
    <dbReference type="NCBI Taxonomy" id="51298"/>
    <lineage>
        <taxon>Eukaryota</taxon>
        <taxon>Metazoa</taxon>
        <taxon>Chordata</taxon>
        <taxon>Craniata</taxon>
        <taxon>Vertebrata</taxon>
        <taxon>Euteleostomi</taxon>
        <taxon>Mammalia</taxon>
        <taxon>Eutheria</taxon>
        <taxon>Laurasiatheria</taxon>
        <taxon>Chiroptera</taxon>
        <taxon>Yangochiroptera</taxon>
        <taxon>Vespertilionidae</taxon>
        <taxon>Myotis</taxon>
    </lineage>
</organism>
<feature type="region of interest" description="Disordered" evidence="1">
    <location>
        <begin position="1"/>
        <end position="31"/>
    </location>
</feature>
<keyword evidence="3" id="KW-1185">Reference proteome</keyword>